<evidence type="ECO:0000313" key="4">
    <source>
        <dbReference type="Proteomes" id="UP000285060"/>
    </source>
</evidence>
<dbReference type="InterPro" id="IPR037151">
    <property type="entry name" value="AlkB-like_sf"/>
</dbReference>
<keyword evidence="4" id="KW-1185">Reference proteome</keyword>
<feature type="compositionally biased region" description="Acidic residues" evidence="1">
    <location>
        <begin position="1145"/>
        <end position="1156"/>
    </location>
</feature>
<feature type="domain" description="Fe2OG dioxygenase" evidence="2">
    <location>
        <begin position="152"/>
        <end position="248"/>
    </location>
</feature>
<accession>A0A418AVB2</accession>
<feature type="region of interest" description="Disordered" evidence="1">
    <location>
        <begin position="635"/>
        <end position="677"/>
    </location>
</feature>
<gene>
    <name evidence="3" type="ORF">DYB32_005123</name>
</gene>
<dbReference type="PANTHER" id="PTHR13297:SF5">
    <property type="entry name" value="TBC1 DOMAIN FAMILY MEMBER 23"/>
    <property type="match status" value="1"/>
</dbReference>
<dbReference type="Gene3D" id="3.40.50.150">
    <property type="entry name" value="Vaccinia Virus protein VP39"/>
    <property type="match status" value="1"/>
</dbReference>
<dbReference type="PANTHER" id="PTHR13297">
    <property type="entry name" value="TBC1 DOMAIN FAMILY MEMBER 23-RELATED"/>
    <property type="match status" value="1"/>
</dbReference>
<comment type="caution">
    <text evidence="3">The sequence shown here is derived from an EMBL/GenBank/DDBJ whole genome shotgun (WGS) entry which is preliminary data.</text>
</comment>
<dbReference type="GO" id="GO:0099041">
    <property type="term" value="P:vesicle tethering to Golgi"/>
    <property type="evidence" value="ECO:0007669"/>
    <property type="project" value="TreeGrafter"/>
</dbReference>
<proteinExistence type="predicted"/>
<dbReference type="PROSITE" id="PS51471">
    <property type="entry name" value="FE2OG_OXY"/>
    <property type="match status" value="1"/>
</dbReference>
<dbReference type="GO" id="GO:0005802">
    <property type="term" value="C:trans-Golgi network"/>
    <property type="evidence" value="ECO:0007669"/>
    <property type="project" value="TreeGrafter"/>
</dbReference>
<dbReference type="VEuPathDB" id="FungiDB:H310_06418"/>
<feature type="compositionally biased region" description="Low complexity" evidence="1">
    <location>
        <begin position="1096"/>
        <end position="1133"/>
    </location>
</feature>
<dbReference type="InterPro" id="IPR027450">
    <property type="entry name" value="AlkB-like"/>
</dbReference>
<dbReference type="EMBL" id="QUSY01000439">
    <property type="protein sequence ID" value="RHY29451.1"/>
    <property type="molecule type" value="Genomic_DNA"/>
</dbReference>
<dbReference type="SUPFAM" id="SSF51197">
    <property type="entry name" value="Clavaminate synthase-like"/>
    <property type="match status" value="1"/>
</dbReference>
<name>A0A418AVB2_9STRA</name>
<dbReference type="VEuPathDB" id="FungiDB:H310_11028"/>
<sequence>MKTEPRPPNEVLGFILVTFEEIEAAVRAREALSGAIRDDLGGRKLFVQFSNEAPAASSSPSSLPCTSSTAQVVIPGLSIIEGFLSPDEEATILGAIDSRPFETSIQRRVQHYGFAFRYDTRDVDADAPLGPMPDFCASVLTRLELLRPDIATPNQVTVNEYLPGQGIAPHIDTPGVFTEYIASLSLGSDIVMDFRLASNPNIVKHILLRRGSMCLMVGEARYLWKHGIAYRNHTRHHPWPLVASFLESLAPASLVADIGCGNGKYLGINNDLMMIGSDHSIPLLTRQFKTQDVMVEWKLQQKYIDANEPVPAHVQMDNERKWAVYQRYCHVYKDLELEMLVRQAKPLDPVSTPATALTELTDEMKKDALASCSVLFGDAAFCNLLKQEGVPLDNARLLMTESVEQLLRVLVTHHKMIMSNSTPLKLGSLFLPVLALTSADPLRPDVFGVMDAVLTRLVPPLHVSTAAIAMARRPLVKLLVLYHDPTIALHLDHTLPQWSDSTFRCSRMWLLSNCVDVGESGILPDSWLASLFESSDHKSTIPLAALSNIWDCLIVNASATYPSIIGVFVVLYAILQSKKRLLSLTNATSLQSVMMQLLVETLSQSPSQLMQQVQTLINTTPFSFTTKLCDAGMETSQHTGEKSISRTNSTSNVVASPRTGSKDQLESSAATQSSGNASMSKFGASLSSMNSKFFAGASKLTASIMKNESDKSSASSNVATHSTGNNRSDSFHLESTAVYFSMTISACEVIPSVFRGFKSTCTEKVGRASYLFLQNQYLARGRIPTSFAFNSESVTDPAAFDAVMATLQPIKSSVHICIMGHGYARHANHLIKDLNIPKSLVADMLAKDAAQINDAVLFLAKRGFPYVSVVEGGYASTHRFLSKSRLFSLSDLTDHDQKACDLCQQDAALKTRGRASSVSHHSDEEDEYIQRTEGGVCLGRFGPDGRKKVVTAGTKTGRTSISSPSTASTYFNNMTNVLKDSTKTMAAVSSKTLKAVPGSDKMTDALKDSRNWMLKKTESIHLNDVSTSMTSGTPLHATTASDTTVCTHVGMRSVVDVAANPATMLKKAANSFANSLGNAEPPMMYETLDRGLDVDTISISPPTSSPGHSSHTSSVPAAAQSSCASSGSSTVKKPSSKAKEAVFSIDDDDDEEDEADSFMGDANIHDTDHTSAMTPPPSSVVVHTVSKHGVHALKKGMQIRMVDLLPLVSSPLFSCYKKKARGTETLMLPRHVVIAEDHVLVLKADKVQDDVSYVRSCHHLSHIARMTCMKKNALMVTFYLSFDGKQKQKAYEVQQRDALIKVIRTSMESLAAQKESDEDSAA</sequence>
<feature type="region of interest" description="Disordered" evidence="1">
    <location>
        <begin position="1095"/>
        <end position="1160"/>
    </location>
</feature>
<dbReference type="Proteomes" id="UP000285060">
    <property type="component" value="Unassembled WGS sequence"/>
</dbReference>
<feature type="compositionally biased region" description="Polar residues" evidence="1">
    <location>
        <begin position="666"/>
        <end position="677"/>
    </location>
</feature>
<dbReference type="Gene3D" id="2.60.120.590">
    <property type="entry name" value="Alpha-ketoglutarate-dependent dioxygenase AlkB-like"/>
    <property type="match status" value="1"/>
</dbReference>
<feature type="compositionally biased region" description="Polar residues" evidence="1">
    <location>
        <begin position="645"/>
        <end position="654"/>
    </location>
</feature>
<dbReference type="InterPro" id="IPR029063">
    <property type="entry name" value="SAM-dependent_MTases_sf"/>
</dbReference>
<dbReference type="InterPro" id="IPR005123">
    <property type="entry name" value="Oxoglu/Fe-dep_dioxygenase_dom"/>
</dbReference>
<dbReference type="InterPro" id="IPR039755">
    <property type="entry name" value="TBC1D23"/>
</dbReference>
<dbReference type="GO" id="GO:0005829">
    <property type="term" value="C:cytosol"/>
    <property type="evidence" value="ECO:0007669"/>
    <property type="project" value="GOC"/>
</dbReference>
<evidence type="ECO:0000256" key="1">
    <source>
        <dbReference type="SAM" id="MobiDB-lite"/>
    </source>
</evidence>
<reference evidence="3 4" key="1">
    <citation type="submission" date="2018-08" db="EMBL/GenBank/DDBJ databases">
        <title>Aphanomyces genome sequencing and annotation.</title>
        <authorList>
            <person name="Minardi D."/>
            <person name="Oidtmann B."/>
            <person name="Van Der Giezen M."/>
            <person name="Studholme D.J."/>
        </authorList>
    </citation>
    <scope>NUCLEOTIDE SEQUENCE [LARGE SCALE GENOMIC DNA]</scope>
    <source>
        <strain evidence="3 4">NJM0002</strain>
    </source>
</reference>
<organism evidence="3 4">
    <name type="scientific">Aphanomyces invadans</name>
    <dbReference type="NCBI Taxonomy" id="157072"/>
    <lineage>
        <taxon>Eukaryota</taxon>
        <taxon>Sar</taxon>
        <taxon>Stramenopiles</taxon>
        <taxon>Oomycota</taxon>
        <taxon>Saprolegniomycetes</taxon>
        <taxon>Saprolegniales</taxon>
        <taxon>Verrucalvaceae</taxon>
        <taxon>Aphanomyces</taxon>
    </lineage>
</organism>
<dbReference type="Pfam" id="PF13532">
    <property type="entry name" value="2OG-FeII_Oxy_2"/>
    <property type="match status" value="1"/>
</dbReference>
<evidence type="ECO:0000259" key="2">
    <source>
        <dbReference type="PROSITE" id="PS51471"/>
    </source>
</evidence>
<evidence type="ECO:0000313" key="3">
    <source>
        <dbReference type="EMBL" id="RHY29451.1"/>
    </source>
</evidence>
<protein>
    <recommendedName>
        <fullName evidence="2">Fe2OG dioxygenase domain-containing protein</fullName>
    </recommendedName>
</protein>
<dbReference type="GO" id="GO:0042147">
    <property type="term" value="P:retrograde transport, endosome to Golgi"/>
    <property type="evidence" value="ECO:0007669"/>
    <property type="project" value="InterPro"/>
</dbReference>